<reference evidence="1" key="1">
    <citation type="submission" date="2022-04" db="EMBL/GenBank/DDBJ databases">
        <title>Genome of the entomopathogenic fungus Entomophthora muscae.</title>
        <authorList>
            <person name="Elya C."/>
            <person name="Lovett B.R."/>
            <person name="Lee E."/>
            <person name="Macias A.M."/>
            <person name="Hajek A.E."/>
            <person name="De Bivort B.L."/>
            <person name="Kasson M.T."/>
            <person name="De Fine Licht H.H."/>
            <person name="Stajich J.E."/>
        </authorList>
    </citation>
    <scope>NUCLEOTIDE SEQUENCE</scope>
    <source>
        <strain evidence="1">Berkeley</strain>
    </source>
</reference>
<name>A0ACC2SJT0_9FUNG</name>
<accession>A0ACC2SJT0</accession>
<evidence type="ECO:0000313" key="2">
    <source>
        <dbReference type="Proteomes" id="UP001165960"/>
    </source>
</evidence>
<dbReference type="Proteomes" id="UP001165960">
    <property type="component" value="Unassembled WGS sequence"/>
</dbReference>
<proteinExistence type="predicted"/>
<sequence>MPKPPPKITFQLDEPSVRRGNGSNRRLERTLKASSPVPSSWSDEESSTRLSSPLRLSEARPRTPKKVLTLSSEESHPHRQPHQNNNMLLSFTKNLDTPPIKTPPPPRETLPLAIKPRPIEEQPKVFPSTYQRTVHSTSSFANRSKNDIISFAGNDELKPRAGSALLGELGFIQPTSPSIPHHSLTKTSSPDVSYSQPSNSHMSGINYNPSFEANVKSPLTSPTGAPQGYGSFEANVSSELVFGPRQAYLANGPLNAIATSSSQDFVAVAGREVLKILDLSGEVMTESLNLRVGYRLNLNFSSTDVDWGVGYCRDRLATAATNGTVVLWDLNKTGQKIERLITEHTRAVHRVKFHPATGTTLFSASQDGTLKAWDVRTKDPARMTFFPKAEAVRDFRFNPLHPDEFVAAFDNGSIQIWDIRQPSHHVKKLTAHSGITLAVDWHHDGRTVASGGRDKLIKIWDTKSDSRKPTGLIQTIAPVASVRWRPHHGYQLASTSLNTDYSVNVWDTHRPYISRYSVVGHTNVTTGIIWASQDLLLSCSKDQLLLRRALDQKERSGAKEPILYLPPSAVNWNPYGDLGFVVDRPSHPPDPRPERRKALASRLHLTSSFDKHFRIAPTQTSGVLHLPIFDYATFATLALHYSLDSRDPIAATEHNYRAAFETGHLRTAQTWKILQLIRCKFTNDHLISPYPSGTANRRNQSASSLISSHRLPETDEPVELDEWLEGIQLYDALSDGSDDLASSLLPPGKPSAPTTPGHLPITMSLSATPNSLSPDASVHGGSPPTHAEDIFPMGWDTDQVIMDLLAYYANEGDVQMCCTAVMVLGDRLPMQQRQKEHWIHSYVELLHRFKLWVPATAILGACGIPELSSRNQESTTIYTLCWQCHRPLLGSEEAAGFWGCGRCSQPISNCTICHKLVKGLYSWCQGCGHGGHLGCYQDWFSPETGFAECPSGCGHVCNIVLSH</sequence>
<comment type="caution">
    <text evidence="1">The sequence shown here is derived from an EMBL/GenBank/DDBJ whole genome shotgun (WGS) entry which is preliminary data.</text>
</comment>
<organism evidence="1 2">
    <name type="scientific">Entomophthora muscae</name>
    <dbReference type="NCBI Taxonomy" id="34485"/>
    <lineage>
        <taxon>Eukaryota</taxon>
        <taxon>Fungi</taxon>
        <taxon>Fungi incertae sedis</taxon>
        <taxon>Zoopagomycota</taxon>
        <taxon>Entomophthoromycotina</taxon>
        <taxon>Entomophthoromycetes</taxon>
        <taxon>Entomophthorales</taxon>
        <taxon>Entomophthoraceae</taxon>
        <taxon>Entomophthora</taxon>
    </lineage>
</organism>
<evidence type="ECO:0000313" key="1">
    <source>
        <dbReference type="EMBL" id="KAJ9062525.1"/>
    </source>
</evidence>
<keyword evidence="2" id="KW-1185">Reference proteome</keyword>
<protein>
    <submittedName>
        <fullName evidence="1">SEA (Seh1-associated) complex subunit</fullName>
    </submittedName>
</protein>
<gene>
    <name evidence="1" type="primary">RTC1_1</name>
    <name evidence="1" type="ORF">DSO57_1009871</name>
</gene>
<dbReference type="EMBL" id="QTSX02005002">
    <property type="protein sequence ID" value="KAJ9062525.1"/>
    <property type="molecule type" value="Genomic_DNA"/>
</dbReference>